<proteinExistence type="predicted"/>
<accession>A0A382L5E4</accession>
<protein>
    <submittedName>
        <fullName evidence="2">Uncharacterized protein</fullName>
    </submittedName>
</protein>
<gene>
    <name evidence="2" type="ORF">METZ01_LOCUS283967</name>
</gene>
<dbReference type="EMBL" id="UINC01084451">
    <property type="protein sequence ID" value="SVC31113.1"/>
    <property type="molecule type" value="Genomic_DNA"/>
</dbReference>
<keyword evidence="1" id="KW-0472">Membrane</keyword>
<evidence type="ECO:0000256" key="1">
    <source>
        <dbReference type="SAM" id="Phobius"/>
    </source>
</evidence>
<evidence type="ECO:0000313" key="2">
    <source>
        <dbReference type="EMBL" id="SVC31113.1"/>
    </source>
</evidence>
<dbReference type="AlphaFoldDB" id="A0A382L5E4"/>
<name>A0A382L5E4_9ZZZZ</name>
<reference evidence="2" key="1">
    <citation type="submission" date="2018-05" db="EMBL/GenBank/DDBJ databases">
        <authorList>
            <person name="Lanie J.A."/>
            <person name="Ng W.-L."/>
            <person name="Kazmierczak K.M."/>
            <person name="Andrzejewski T.M."/>
            <person name="Davidsen T.M."/>
            <person name="Wayne K.J."/>
            <person name="Tettelin H."/>
            <person name="Glass J.I."/>
            <person name="Rusch D."/>
            <person name="Podicherti R."/>
            <person name="Tsui H.-C.T."/>
            <person name="Winkler M.E."/>
        </authorList>
    </citation>
    <scope>NUCLEOTIDE SEQUENCE</scope>
</reference>
<feature type="transmembrane region" description="Helical" evidence="1">
    <location>
        <begin position="6"/>
        <end position="24"/>
    </location>
</feature>
<keyword evidence="1" id="KW-0812">Transmembrane</keyword>
<keyword evidence="1" id="KW-1133">Transmembrane helix</keyword>
<organism evidence="2">
    <name type="scientific">marine metagenome</name>
    <dbReference type="NCBI Taxonomy" id="408172"/>
    <lineage>
        <taxon>unclassified sequences</taxon>
        <taxon>metagenomes</taxon>
        <taxon>ecological metagenomes</taxon>
    </lineage>
</organism>
<sequence length="33" mass="3673">MAENWDIFSGILVCLLMVVSKLILPKALTLPWG</sequence>